<accession>A0ABQ6I5H0</accession>
<reference evidence="3" key="1">
    <citation type="journal article" date="2019" name="Int. J. Syst. Evol. Microbiol.">
        <title>The Global Catalogue of Microorganisms (GCM) 10K type strain sequencing project: providing services to taxonomists for standard genome sequencing and annotation.</title>
        <authorList>
            <consortium name="The Broad Institute Genomics Platform"/>
            <consortium name="The Broad Institute Genome Sequencing Center for Infectious Disease"/>
            <person name="Wu L."/>
            <person name="Ma J."/>
        </authorList>
    </citation>
    <scope>NUCLEOTIDE SEQUENCE [LARGE SCALE GENOMIC DNA]</scope>
    <source>
        <strain evidence="3">NBRC 106348</strain>
    </source>
</reference>
<dbReference type="RefSeq" id="WP_284294240.1">
    <property type="nucleotide sequence ID" value="NZ_BSUK01000001.1"/>
</dbReference>
<sequence length="119" mass="12999">MPEPYYFRDFLNAPGHHAGAYVLASVGVDDDLAFRSGPHLDASLTVADCGRVVTLDFDCYDADSLENALHKARLLRKTLDEFVSAFEEHAQRFRRELDAADEGSGAGRQESAHQASASA</sequence>
<comment type="caution">
    <text evidence="2">The sequence shown here is derived from an EMBL/GenBank/DDBJ whole genome shotgun (WGS) entry which is preliminary data.</text>
</comment>
<evidence type="ECO:0000313" key="3">
    <source>
        <dbReference type="Proteomes" id="UP001157091"/>
    </source>
</evidence>
<feature type="region of interest" description="Disordered" evidence="1">
    <location>
        <begin position="97"/>
        <end position="119"/>
    </location>
</feature>
<evidence type="ECO:0000256" key="1">
    <source>
        <dbReference type="SAM" id="MobiDB-lite"/>
    </source>
</evidence>
<organism evidence="2 3">
    <name type="scientific">Luteimicrobium album</name>
    <dbReference type="NCBI Taxonomy" id="1054550"/>
    <lineage>
        <taxon>Bacteria</taxon>
        <taxon>Bacillati</taxon>
        <taxon>Actinomycetota</taxon>
        <taxon>Actinomycetes</taxon>
        <taxon>Micrococcales</taxon>
        <taxon>Luteimicrobium</taxon>
    </lineage>
</organism>
<keyword evidence="3" id="KW-1185">Reference proteome</keyword>
<evidence type="ECO:0000313" key="2">
    <source>
        <dbReference type="EMBL" id="GMA25730.1"/>
    </source>
</evidence>
<dbReference type="Proteomes" id="UP001157091">
    <property type="component" value="Unassembled WGS sequence"/>
</dbReference>
<name>A0ABQ6I5H0_9MICO</name>
<proteinExistence type="predicted"/>
<dbReference type="EMBL" id="BSUK01000001">
    <property type="protein sequence ID" value="GMA25730.1"/>
    <property type="molecule type" value="Genomic_DNA"/>
</dbReference>
<gene>
    <name evidence="2" type="ORF">GCM10025864_34890</name>
</gene>
<protein>
    <submittedName>
        <fullName evidence="2">Uncharacterized protein</fullName>
    </submittedName>
</protein>